<evidence type="ECO:0000256" key="1">
    <source>
        <dbReference type="SAM" id="Coils"/>
    </source>
</evidence>
<feature type="coiled-coil region" evidence="1">
    <location>
        <begin position="417"/>
        <end position="451"/>
    </location>
</feature>
<proteinExistence type="predicted"/>
<protein>
    <submittedName>
        <fullName evidence="2">Uncharacterized protein</fullName>
    </submittedName>
</protein>
<feature type="coiled-coil region" evidence="1">
    <location>
        <begin position="258"/>
        <end position="327"/>
    </location>
</feature>
<dbReference type="Proteomes" id="UP001244341">
    <property type="component" value="Chromosome 9b"/>
</dbReference>
<keyword evidence="1" id="KW-0175">Coiled coil</keyword>
<organism evidence="2 3">
    <name type="scientific">Tetradesmus obliquus</name>
    <name type="common">Green alga</name>
    <name type="synonym">Acutodesmus obliquus</name>
    <dbReference type="NCBI Taxonomy" id="3088"/>
    <lineage>
        <taxon>Eukaryota</taxon>
        <taxon>Viridiplantae</taxon>
        <taxon>Chlorophyta</taxon>
        <taxon>core chlorophytes</taxon>
        <taxon>Chlorophyceae</taxon>
        <taxon>CS clade</taxon>
        <taxon>Sphaeropleales</taxon>
        <taxon>Scenedesmaceae</taxon>
        <taxon>Tetradesmus</taxon>
    </lineage>
</organism>
<name>A0ABY8UES6_TETOB</name>
<evidence type="ECO:0000313" key="2">
    <source>
        <dbReference type="EMBL" id="WIA18168.1"/>
    </source>
</evidence>
<keyword evidence="3" id="KW-1185">Reference proteome</keyword>
<accession>A0ABY8UES6</accession>
<dbReference type="EMBL" id="CP126216">
    <property type="protein sequence ID" value="WIA18168.1"/>
    <property type="molecule type" value="Genomic_DNA"/>
</dbReference>
<evidence type="ECO:0000313" key="3">
    <source>
        <dbReference type="Proteomes" id="UP001244341"/>
    </source>
</evidence>
<dbReference type="SUPFAM" id="SSF57997">
    <property type="entry name" value="Tropomyosin"/>
    <property type="match status" value="1"/>
</dbReference>
<reference evidence="2 3" key="1">
    <citation type="submission" date="2023-05" db="EMBL/GenBank/DDBJ databases">
        <title>A 100% complete, gapless, phased diploid assembly of the Scenedesmus obliquus UTEX 3031 genome.</title>
        <authorList>
            <person name="Biondi T.C."/>
            <person name="Hanschen E.R."/>
            <person name="Kwon T."/>
            <person name="Eng W."/>
            <person name="Kruse C.P.S."/>
            <person name="Koehler S.I."/>
            <person name="Kunde Y."/>
            <person name="Gleasner C.D."/>
            <person name="You Mak K.T."/>
            <person name="Polle J."/>
            <person name="Hovde B.T."/>
            <person name="Starkenburg S.R."/>
        </authorList>
    </citation>
    <scope>NUCLEOTIDE SEQUENCE [LARGE SCALE GENOMIC DNA]</scope>
    <source>
        <strain evidence="2 3">DOE0152z</strain>
    </source>
</reference>
<sequence length="557" mass="61544">MQDLLRAAQKALASGLGDWHLQALQDISPLFQEHVLMGALGPETLKHKHKLPEQQILQLYGLLHRHSTGFQQEVQDALAGAAHTEQLLASIWTAFAQLWDECVQVSFQGEVLAAMQELQATYAALLDTQDALTATQQENAALKGRCNEFVKANLDHMLAWRALKTKADALEGEVTMLGSANSEVSLRAAAIQARNTQLTVQLEGLGARMAGAEQQIKERESALAAARVALLEKDSGFCRLEAQVAALEQQLLAAGHAAKRQEGNCGELQRQLEGKEQLVQDAERRVADKQRAYNLLHADFVKQKATAAEAEQRAADTEKRLEAVQQQLAGMQSFVAKAEGWRRRWEVCQMEVEDLMAADARATMRRQELVSSYWPVMERLGAAEDVVAALTQQEEYWRQKDRLMALEIEAGQLRVSTEQAQATAAQATSTLSKAQAEAAKHASQCSKLEADIVGHKSWVRELEKTEQAYLKAIREQGSLEDAATAAQRQLEDCRLALSAAESNCRLAQAAAEAVSKERKGLMSQLTQEMNKSTIFEQELLQACLMLRGGVFAKQRRI</sequence>
<gene>
    <name evidence="2" type="ORF">OEZ85_009643</name>
</gene>